<organism evidence="1">
    <name type="scientific">Salmonella enterica</name>
    <name type="common">Salmonella choleraesuis</name>
    <dbReference type="NCBI Taxonomy" id="28901"/>
    <lineage>
        <taxon>Bacteria</taxon>
        <taxon>Pseudomonadati</taxon>
        <taxon>Pseudomonadota</taxon>
        <taxon>Gammaproteobacteria</taxon>
        <taxon>Enterobacterales</taxon>
        <taxon>Enterobacteriaceae</taxon>
        <taxon>Salmonella</taxon>
    </lineage>
</organism>
<gene>
    <name evidence="1" type="ORF">G8505_003612</name>
</gene>
<dbReference type="EMBL" id="DAAYJB010000009">
    <property type="protein sequence ID" value="HAG4414658.1"/>
    <property type="molecule type" value="Genomic_DNA"/>
</dbReference>
<feature type="non-terminal residue" evidence="1">
    <location>
        <position position="28"/>
    </location>
</feature>
<proteinExistence type="predicted"/>
<protein>
    <submittedName>
        <fullName evidence="1">Carbohydrate transporter</fullName>
    </submittedName>
</protein>
<reference evidence="1" key="2">
    <citation type="submission" date="2020-02" db="EMBL/GenBank/DDBJ databases">
        <authorList>
            <consortium name="NCBI Pathogen Detection Project"/>
        </authorList>
    </citation>
    <scope>NUCLEOTIDE SEQUENCE</scope>
    <source>
        <strain evidence="1">MA.MC_08-0298</strain>
    </source>
</reference>
<sequence length="28" mass="3112">MSYARNLPVLMYHHVSNRPGLVTLSPGT</sequence>
<evidence type="ECO:0000313" key="1">
    <source>
        <dbReference type="EMBL" id="HAG4414658.1"/>
    </source>
</evidence>
<reference evidence="1" key="1">
    <citation type="journal article" date="2018" name="Genome Biol.">
        <title>SKESA: strategic k-mer extension for scrupulous assemblies.</title>
        <authorList>
            <person name="Souvorov A."/>
            <person name="Agarwala R."/>
            <person name="Lipman D.J."/>
        </authorList>
    </citation>
    <scope>NUCLEOTIDE SEQUENCE</scope>
    <source>
        <strain evidence="1">MA.MC_08-0298</strain>
    </source>
</reference>
<comment type="caution">
    <text evidence="1">The sequence shown here is derived from an EMBL/GenBank/DDBJ whole genome shotgun (WGS) entry which is preliminary data.</text>
</comment>
<accession>A0A763MF20</accession>
<name>A0A763MF20_SALER</name>
<dbReference type="AlphaFoldDB" id="A0A763MF20"/>